<feature type="domain" description="PID" evidence="3">
    <location>
        <begin position="482"/>
        <end position="558"/>
    </location>
</feature>
<protein>
    <submittedName>
        <fullName evidence="5">Uncharacterized protein</fullName>
    </submittedName>
</protein>
<sequence>MAVLNTAHTSEDEHSSDTEKSGFVDDDDDIGSAWDLIQENDLDPDPEWNQTTGDDKRLFVNSPDSNDSGIQADVPHVRAPETEDLYAVVTKEKGKSDDREEEEEEEEDDDERTSRLAREAQQQQETRQVEPEPAEELPPGWEKHEDEKGAYYFHVKSGTTQYEPPSPDFDKQQRAQSSNENLAATMPSSSPVTANGGTSDSEQHLQEFEGHAVKYVEHSLRAMAPPKETRSQAGGGDQQPVRFSVRSLGWVGIAEEDLTPERSSKAVNRCIVDLSLGRNYINDVVGRWGEGKDLLMDLDDHHLVLINPQDMTVLHVQPIHSIRVWGVGRDNGRDFAFVARDSRTRQHLCHVFRCDMPARRIANTLRDICRKLLVDRSMHQPQGGAAVARPQNLPNLERCDQPSGQVTFESLMKNTSFPTPMEEPKKVLRCHYLGTAQVPNATGVDIANSAMHKVYAGVPPEKWLFVSVAVAPSTITITEHGKPDNVLAECRVRFLSFLGIAMKNAKLCSFIMHTAQNHFIAHVFHCEPSAGQLCKTIEAACKLRYQKCLDSHQKEPPEQKPHSDPRPPKSLGSTLKAGMQNVFGKFKKSS</sequence>
<dbReference type="InterPro" id="IPR006020">
    <property type="entry name" value="PTB/PI_dom"/>
</dbReference>
<dbReference type="GO" id="GO:0006355">
    <property type="term" value="P:regulation of DNA-templated transcription"/>
    <property type="evidence" value="ECO:0007669"/>
    <property type="project" value="TreeGrafter"/>
</dbReference>
<evidence type="ECO:0000259" key="3">
    <source>
        <dbReference type="PROSITE" id="PS01179"/>
    </source>
</evidence>
<comment type="caution">
    <text evidence="5">The sequence shown here is derived from an EMBL/GenBank/DDBJ whole genome shotgun (WGS) entry which is preliminary data.</text>
</comment>
<dbReference type="InterPro" id="IPR036020">
    <property type="entry name" value="WW_dom_sf"/>
</dbReference>
<evidence type="ECO:0000259" key="4">
    <source>
        <dbReference type="PROSITE" id="PS50020"/>
    </source>
</evidence>
<evidence type="ECO:0000256" key="2">
    <source>
        <dbReference type="SAM" id="MobiDB-lite"/>
    </source>
</evidence>
<dbReference type="SUPFAM" id="SSF50729">
    <property type="entry name" value="PH domain-like"/>
    <property type="match status" value="2"/>
</dbReference>
<evidence type="ECO:0000313" key="6">
    <source>
        <dbReference type="Proteomes" id="UP001209878"/>
    </source>
</evidence>
<accession>A0AAD9KUE0</accession>
<dbReference type="SUPFAM" id="SSF51045">
    <property type="entry name" value="WW domain"/>
    <property type="match status" value="1"/>
</dbReference>
<feature type="compositionally biased region" description="Polar residues" evidence="2">
    <location>
        <begin position="174"/>
        <end position="200"/>
    </location>
</feature>
<feature type="compositionally biased region" description="Basic and acidic residues" evidence="2">
    <location>
        <begin position="552"/>
        <end position="567"/>
    </location>
</feature>
<dbReference type="EMBL" id="JAODUO010000576">
    <property type="protein sequence ID" value="KAK2177844.1"/>
    <property type="molecule type" value="Genomic_DNA"/>
</dbReference>
<dbReference type="Proteomes" id="UP001209878">
    <property type="component" value="Unassembled WGS sequence"/>
</dbReference>
<dbReference type="Pfam" id="PF00397">
    <property type="entry name" value="WW"/>
    <property type="match status" value="1"/>
</dbReference>
<dbReference type="PANTHER" id="PTHR14058:SF8">
    <property type="entry name" value="PROTEIN FE65 HOMOLOG"/>
    <property type="match status" value="1"/>
</dbReference>
<dbReference type="InterPro" id="IPR039576">
    <property type="entry name" value="APBB1/2/3"/>
</dbReference>
<dbReference type="CDD" id="cd00201">
    <property type="entry name" value="WW"/>
    <property type="match status" value="1"/>
</dbReference>
<dbReference type="GO" id="GO:0001540">
    <property type="term" value="F:amyloid-beta binding"/>
    <property type="evidence" value="ECO:0007669"/>
    <property type="project" value="InterPro"/>
</dbReference>
<dbReference type="Gene3D" id="2.20.70.10">
    <property type="match status" value="1"/>
</dbReference>
<dbReference type="PANTHER" id="PTHR14058">
    <property type="entry name" value="AMYLOID BETA A4 PRECURSOR PROTEIN-BINDING FAMILY B"/>
    <property type="match status" value="1"/>
</dbReference>
<dbReference type="Gene3D" id="2.30.29.30">
    <property type="entry name" value="Pleckstrin-homology domain (PH domain)/Phosphotyrosine-binding domain (PTB)"/>
    <property type="match status" value="2"/>
</dbReference>
<feature type="region of interest" description="Disordered" evidence="2">
    <location>
        <begin position="1"/>
        <end position="204"/>
    </location>
</feature>
<feature type="region of interest" description="Disordered" evidence="2">
    <location>
        <begin position="552"/>
        <end position="575"/>
    </location>
</feature>
<dbReference type="PROSITE" id="PS01159">
    <property type="entry name" value="WW_DOMAIN_1"/>
    <property type="match status" value="1"/>
</dbReference>
<feature type="compositionally biased region" description="Basic and acidic residues" evidence="2">
    <location>
        <begin position="9"/>
        <end position="23"/>
    </location>
</feature>
<keyword evidence="1" id="KW-0677">Repeat</keyword>
<dbReference type="SMART" id="SM00456">
    <property type="entry name" value="WW"/>
    <property type="match status" value="1"/>
</dbReference>
<reference evidence="5" key="1">
    <citation type="journal article" date="2023" name="Mol. Biol. Evol.">
        <title>Third-Generation Sequencing Reveals the Adaptive Role of the Epigenome in Three Deep-Sea Polychaetes.</title>
        <authorList>
            <person name="Perez M."/>
            <person name="Aroh O."/>
            <person name="Sun Y."/>
            <person name="Lan Y."/>
            <person name="Juniper S.K."/>
            <person name="Young C.R."/>
            <person name="Angers B."/>
            <person name="Qian P.Y."/>
        </authorList>
    </citation>
    <scope>NUCLEOTIDE SEQUENCE</scope>
    <source>
        <strain evidence="5">R07B-5</strain>
    </source>
</reference>
<name>A0AAD9KUE0_RIDPI</name>
<dbReference type="InterPro" id="IPR001202">
    <property type="entry name" value="WW_dom"/>
</dbReference>
<dbReference type="SMART" id="SM00462">
    <property type="entry name" value="PTB"/>
    <property type="match status" value="2"/>
</dbReference>
<gene>
    <name evidence="5" type="ORF">NP493_576g01002</name>
</gene>
<proteinExistence type="predicted"/>
<evidence type="ECO:0000313" key="5">
    <source>
        <dbReference type="EMBL" id="KAK2177844.1"/>
    </source>
</evidence>
<dbReference type="FunFam" id="2.30.29.30:FF:000034">
    <property type="entry name" value="amyloid beta A4 precursor protein-binding family B member 2"/>
    <property type="match status" value="1"/>
</dbReference>
<dbReference type="CDD" id="cd01271">
    <property type="entry name" value="PTB2_Fe65"/>
    <property type="match status" value="1"/>
</dbReference>
<feature type="compositionally biased region" description="Acidic residues" evidence="2">
    <location>
        <begin position="99"/>
        <end position="111"/>
    </location>
</feature>
<dbReference type="PROSITE" id="PS01179">
    <property type="entry name" value="PID"/>
    <property type="match status" value="2"/>
</dbReference>
<dbReference type="GO" id="GO:0005634">
    <property type="term" value="C:nucleus"/>
    <property type="evidence" value="ECO:0007669"/>
    <property type="project" value="TreeGrafter"/>
</dbReference>
<dbReference type="GO" id="GO:0005737">
    <property type="term" value="C:cytoplasm"/>
    <property type="evidence" value="ECO:0007669"/>
    <property type="project" value="TreeGrafter"/>
</dbReference>
<keyword evidence="6" id="KW-1185">Reference proteome</keyword>
<feature type="domain" description="PID" evidence="3">
    <location>
        <begin position="241"/>
        <end position="369"/>
    </location>
</feature>
<dbReference type="CDD" id="cd01272">
    <property type="entry name" value="PTB1_Fe65"/>
    <property type="match status" value="1"/>
</dbReference>
<dbReference type="FunFam" id="2.30.29.30:FF:000317">
    <property type="entry name" value="Amyloid beta A4 protein-binding family B member"/>
    <property type="match status" value="1"/>
</dbReference>
<dbReference type="InterPro" id="IPR011993">
    <property type="entry name" value="PH-like_dom_sf"/>
</dbReference>
<evidence type="ECO:0000256" key="1">
    <source>
        <dbReference type="ARBA" id="ARBA00022737"/>
    </source>
</evidence>
<dbReference type="AlphaFoldDB" id="A0AAD9KUE0"/>
<dbReference type="PROSITE" id="PS50020">
    <property type="entry name" value="WW_DOMAIN_2"/>
    <property type="match status" value="1"/>
</dbReference>
<organism evidence="5 6">
    <name type="scientific">Ridgeia piscesae</name>
    <name type="common">Tubeworm</name>
    <dbReference type="NCBI Taxonomy" id="27915"/>
    <lineage>
        <taxon>Eukaryota</taxon>
        <taxon>Metazoa</taxon>
        <taxon>Spiralia</taxon>
        <taxon>Lophotrochozoa</taxon>
        <taxon>Annelida</taxon>
        <taxon>Polychaeta</taxon>
        <taxon>Sedentaria</taxon>
        <taxon>Canalipalpata</taxon>
        <taxon>Sabellida</taxon>
        <taxon>Siboglinidae</taxon>
        <taxon>Ridgeia</taxon>
    </lineage>
</organism>
<feature type="domain" description="WW" evidence="4">
    <location>
        <begin position="135"/>
        <end position="167"/>
    </location>
</feature>
<dbReference type="Pfam" id="PF00640">
    <property type="entry name" value="PID"/>
    <property type="match status" value="2"/>
</dbReference>